<gene>
    <name evidence="3" type="ordered locus">Cyan10605_3535</name>
</gene>
<keyword evidence="4" id="KW-1185">Reference proteome</keyword>
<dbReference type="EMBL" id="CP003948">
    <property type="protein sequence ID" value="AFZ55568.1"/>
    <property type="molecule type" value="Genomic_DNA"/>
</dbReference>
<evidence type="ECO:0000313" key="4">
    <source>
        <dbReference type="Proteomes" id="UP000010480"/>
    </source>
</evidence>
<dbReference type="Proteomes" id="UP000010480">
    <property type="component" value="Plasmid pCYAN10605.01"/>
</dbReference>
<protein>
    <submittedName>
        <fullName evidence="3">Uncharacterized protein</fullName>
    </submittedName>
</protein>
<keyword evidence="3" id="KW-0614">Plasmid</keyword>
<dbReference type="KEGG" id="can:Cyan10605_3535"/>
<dbReference type="HOGENOM" id="CLU_1632636_0_0_3"/>
<keyword evidence="2" id="KW-0812">Transmembrane</keyword>
<geneLocation type="plasmid" evidence="3 4">
    <name>pCYAN10605.01</name>
</geneLocation>
<evidence type="ECO:0000313" key="3">
    <source>
        <dbReference type="EMBL" id="AFZ55568.1"/>
    </source>
</evidence>
<feature type="coiled-coil region" evidence="1">
    <location>
        <begin position="28"/>
        <end position="135"/>
    </location>
</feature>
<dbReference type="RefSeq" id="WP_015221283.1">
    <property type="nucleotide sequence ID" value="NC_019777.1"/>
</dbReference>
<keyword evidence="2" id="KW-1133">Transmembrane helix</keyword>
<evidence type="ECO:0000256" key="2">
    <source>
        <dbReference type="SAM" id="Phobius"/>
    </source>
</evidence>
<feature type="transmembrane region" description="Helical" evidence="2">
    <location>
        <begin position="6"/>
        <end position="28"/>
    </location>
</feature>
<name>K9ZB12_CYAAP</name>
<proteinExistence type="predicted"/>
<organism evidence="3 4">
    <name type="scientific">Cyanobacterium aponinum (strain PCC 10605)</name>
    <dbReference type="NCBI Taxonomy" id="755178"/>
    <lineage>
        <taxon>Bacteria</taxon>
        <taxon>Bacillati</taxon>
        <taxon>Cyanobacteriota</taxon>
        <taxon>Cyanophyceae</taxon>
        <taxon>Oscillatoriophycideae</taxon>
        <taxon>Chroococcales</taxon>
        <taxon>Geminocystaceae</taxon>
        <taxon>Cyanobacterium</taxon>
    </lineage>
</organism>
<reference evidence="4" key="1">
    <citation type="journal article" date="2013" name="Proc. Natl. Acad. Sci. U.S.A.">
        <title>Improving the coverage of the cyanobacterial phylum using diversity-driven genome sequencing.</title>
        <authorList>
            <person name="Shih P.M."/>
            <person name="Wu D."/>
            <person name="Latifi A."/>
            <person name="Axen S.D."/>
            <person name="Fewer D.P."/>
            <person name="Talla E."/>
            <person name="Calteau A."/>
            <person name="Cai F."/>
            <person name="Tandeau de Marsac N."/>
            <person name="Rippka R."/>
            <person name="Herdman M."/>
            <person name="Sivonen K."/>
            <person name="Coursin T."/>
            <person name="Laurent T."/>
            <person name="Goodwin L."/>
            <person name="Nolan M."/>
            <person name="Davenport K.W."/>
            <person name="Han C.S."/>
            <person name="Rubin E.M."/>
            <person name="Eisen J.A."/>
            <person name="Woyke T."/>
            <person name="Gugger M."/>
            <person name="Kerfeld C.A."/>
        </authorList>
    </citation>
    <scope>NUCLEOTIDE SEQUENCE [LARGE SCALE GENOMIC DNA]</scope>
    <source>
        <strain evidence="4">PCC 10605</strain>
        <plasmid evidence="4">Plasmid pCYAN10605.01</plasmid>
    </source>
</reference>
<evidence type="ECO:0000256" key="1">
    <source>
        <dbReference type="SAM" id="Coils"/>
    </source>
</evidence>
<keyword evidence="2" id="KW-0472">Membrane</keyword>
<dbReference type="AlphaFoldDB" id="K9ZB12"/>
<accession>K9ZB12</accession>
<sequence>MKLDKIEAIIAIISFIVTLIYSMIKFLVNQLNKKLDSLKDEILLATKDSMNRFMKKNEESRTIFYEKINSNLNKINNEINLIKNNYDHQNILIDTKMAAMNQIFLEQIANVKTQLNELETEHEELKEKINISDEYSHHSNDNFHQKLDNLQKSVDSLSPHDK</sequence>
<keyword evidence="1" id="KW-0175">Coiled coil</keyword>